<keyword evidence="13 19" id="KW-0472">Membrane</keyword>
<comment type="catalytic activity">
    <reaction evidence="17 19">
        <text>alpha-ribazole + adenosylcob(III)inamide-GDP = adenosylcob(III)alamin + GMP + H(+)</text>
        <dbReference type="Rhea" id="RHEA:16049"/>
        <dbReference type="ChEBI" id="CHEBI:10329"/>
        <dbReference type="ChEBI" id="CHEBI:15378"/>
        <dbReference type="ChEBI" id="CHEBI:18408"/>
        <dbReference type="ChEBI" id="CHEBI:58115"/>
        <dbReference type="ChEBI" id="CHEBI:60487"/>
        <dbReference type="EC" id="2.7.8.26"/>
    </reaction>
</comment>
<dbReference type="GO" id="GO:0051073">
    <property type="term" value="F:adenosylcobinamide-GDP ribazoletransferase activity"/>
    <property type="evidence" value="ECO:0007669"/>
    <property type="project" value="UniProtKB-EC"/>
</dbReference>
<protein>
    <recommendedName>
        <fullName evidence="6 19">Adenosylcobinamide-GDP ribazoletransferase</fullName>
        <ecNumber evidence="5 19">2.7.8.26</ecNumber>
    </recommendedName>
    <alternativeName>
        <fullName evidence="16 19">Cobalamin synthase</fullName>
    </alternativeName>
    <alternativeName>
        <fullName evidence="15 19">Cobalamin-5'-phosphate synthase</fullName>
    </alternativeName>
</protein>
<sequence>MTALIRWHWLLLLTALQFLTRIPVKLPEPYDHRWLQGCSVYFPVVGCLVGIVSAGAYWLTEPMFDSTIAAVISVAVSLLLTGAFHEDGLADTADGFGGGHTVDDKLRIMKDSRVGTYGVVILVVTLMLKVLTTASLNNPQLIIAGHVISRAFAVTFISALPYVSEAKTSKSKPLSTQLTKGGIVSVIAIALLTMLLLPMKAVLPTVVCLLLLWLIVRKLFLAQIGGYTGDNLGAAQQLSEAILLMACAGALGVSID</sequence>
<evidence type="ECO:0000256" key="1">
    <source>
        <dbReference type="ARBA" id="ARBA00001946"/>
    </source>
</evidence>
<keyword evidence="8 19" id="KW-0169">Cobalamin biosynthesis</keyword>
<evidence type="ECO:0000256" key="12">
    <source>
        <dbReference type="ARBA" id="ARBA00022989"/>
    </source>
</evidence>
<gene>
    <name evidence="19 20" type="primary">cobS</name>
    <name evidence="20" type="ORF">ACFSJ3_00710</name>
</gene>
<evidence type="ECO:0000256" key="19">
    <source>
        <dbReference type="HAMAP-Rule" id="MF_00719"/>
    </source>
</evidence>
<dbReference type="NCBIfam" id="TIGR00317">
    <property type="entry name" value="cobS"/>
    <property type="match status" value="1"/>
</dbReference>
<evidence type="ECO:0000313" key="20">
    <source>
        <dbReference type="EMBL" id="MFD2094491.1"/>
    </source>
</evidence>
<feature type="transmembrane region" description="Helical" evidence="19">
    <location>
        <begin position="114"/>
        <end position="131"/>
    </location>
</feature>
<evidence type="ECO:0000256" key="10">
    <source>
        <dbReference type="ARBA" id="ARBA00022692"/>
    </source>
</evidence>
<evidence type="ECO:0000256" key="5">
    <source>
        <dbReference type="ARBA" id="ARBA00013200"/>
    </source>
</evidence>
<comment type="cofactor">
    <cofactor evidence="1 19">
        <name>Mg(2+)</name>
        <dbReference type="ChEBI" id="CHEBI:18420"/>
    </cofactor>
</comment>
<organism evidence="20 21">
    <name type="scientific">Corallincola platygyrae</name>
    <dbReference type="NCBI Taxonomy" id="1193278"/>
    <lineage>
        <taxon>Bacteria</taxon>
        <taxon>Pseudomonadati</taxon>
        <taxon>Pseudomonadota</taxon>
        <taxon>Gammaproteobacteria</taxon>
        <taxon>Alteromonadales</taxon>
        <taxon>Psychromonadaceae</taxon>
        <taxon>Corallincola</taxon>
    </lineage>
</organism>
<evidence type="ECO:0000256" key="2">
    <source>
        <dbReference type="ARBA" id="ARBA00004651"/>
    </source>
</evidence>
<dbReference type="PANTHER" id="PTHR34148">
    <property type="entry name" value="ADENOSYLCOBINAMIDE-GDP RIBAZOLETRANSFERASE"/>
    <property type="match status" value="1"/>
</dbReference>
<feature type="transmembrane region" description="Helical" evidence="19">
    <location>
        <begin position="143"/>
        <end position="163"/>
    </location>
</feature>
<evidence type="ECO:0000256" key="15">
    <source>
        <dbReference type="ARBA" id="ARBA00032605"/>
    </source>
</evidence>
<dbReference type="EMBL" id="JBHUHT010000003">
    <property type="protein sequence ID" value="MFD2094491.1"/>
    <property type="molecule type" value="Genomic_DNA"/>
</dbReference>
<evidence type="ECO:0000313" key="21">
    <source>
        <dbReference type="Proteomes" id="UP001597380"/>
    </source>
</evidence>
<feature type="transmembrane region" description="Helical" evidence="19">
    <location>
        <begin position="40"/>
        <end position="59"/>
    </location>
</feature>
<feature type="transmembrane region" description="Helical" evidence="19">
    <location>
        <begin position="183"/>
        <end position="216"/>
    </location>
</feature>
<evidence type="ECO:0000256" key="4">
    <source>
        <dbReference type="ARBA" id="ARBA00010561"/>
    </source>
</evidence>
<evidence type="ECO:0000256" key="9">
    <source>
        <dbReference type="ARBA" id="ARBA00022679"/>
    </source>
</evidence>
<feature type="transmembrane region" description="Helical" evidence="19">
    <location>
        <begin position="66"/>
        <end position="84"/>
    </location>
</feature>
<dbReference type="PANTHER" id="PTHR34148:SF1">
    <property type="entry name" value="ADENOSYLCOBINAMIDE-GDP RIBAZOLETRANSFERASE"/>
    <property type="match status" value="1"/>
</dbReference>
<evidence type="ECO:0000256" key="11">
    <source>
        <dbReference type="ARBA" id="ARBA00022842"/>
    </source>
</evidence>
<keyword evidence="21" id="KW-1185">Reference proteome</keyword>
<dbReference type="EC" id="2.7.8.26" evidence="5 19"/>
<comment type="similarity">
    <text evidence="4 19">Belongs to the CobS family.</text>
</comment>
<proteinExistence type="inferred from homology"/>
<evidence type="ECO:0000256" key="16">
    <source>
        <dbReference type="ARBA" id="ARBA00032853"/>
    </source>
</evidence>
<name>A0ABW4XG74_9GAMM</name>
<evidence type="ECO:0000256" key="8">
    <source>
        <dbReference type="ARBA" id="ARBA00022573"/>
    </source>
</evidence>
<dbReference type="Pfam" id="PF02654">
    <property type="entry name" value="CobS"/>
    <property type="match status" value="1"/>
</dbReference>
<comment type="caution">
    <text evidence="20">The sequence shown here is derived from an EMBL/GenBank/DDBJ whole genome shotgun (WGS) entry which is preliminary data.</text>
</comment>
<comment type="subcellular location">
    <subcellularLocation>
        <location evidence="2 19">Cell membrane</location>
        <topology evidence="2 19">Multi-pass membrane protein</topology>
    </subcellularLocation>
</comment>
<dbReference type="Proteomes" id="UP001597380">
    <property type="component" value="Unassembled WGS sequence"/>
</dbReference>
<accession>A0ABW4XG74</accession>
<comment type="catalytic activity">
    <reaction evidence="18 19">
        <text>alpha-ribazole 5'-phosphate + adenosylcob(III)inamide-GDP = adenosylcob(III)alamin 5'-phosphate + GMP + H(+)</text>
        <dbReference type="Rhea" id="RHEA:23560"/>
        <dbReference type="ChEBI" id="CHEBI:15378"/>
        <dbReference type="ChEBI" id="CHEBI:57918"/>
        <dbReference type="ChEBI" id="CHEBI:58115"/>
        <dbReference type="ChEBI" id="CHEBI:60487"/>
        <dbReference type="ChEBI" id="CHEBI:60493"/>
        <dbReference type="EC" id="2.7.8.26"/>
    </reaction>
</comment>
<keyword evidence="7 19" id="KW-1003">Cell membrane</keyword>
<keyword evidence="9 19" id="KW-0808">Transferase</keyword>
<reference evidence="21" key="1">
    <citation type="journal article" date="2019" name="Int. J. Syst. Evol. Microbiol.">
        <title>The Global Catalogue of Microorganisms (GCM) 10K type strain sequencing project: providing services to taxonomists for standard genome sequencing and annotation.</title>
        <authorList>
            <consortium name="The Broad Institute Genomics Platform"/>
            <consortium name="The Broad Institute Genome Sequencing Center for Infectious Disease"/>
            <person name="Wu L."/>
            <person name="Ma J."/>
        </authorList>
    </citation>
    <scope>NUCLEOTIDE SEQUENCE [LARGE SCALE GENOMIC DNA]</scope>
    <source>
        <strain evidence="21">CGMCC 1.10992</strain>
    </source>
</reference>
<evidence type="ECO:0000256" key="18">
    <source>
        <dbReference type="ARBA" id="ARBA00049504"/>
    </source>
</evidence>
<evidence type="ECO:0000256" key="13">
    <source>
        <dbReference type="ARBA" id="ARBA00023136"/>
    </source>
</evidence>
<dbReference type="RefSeq" id="WP_345337672.1">
    <property type="nucleotide sequence ID" value="NZ_BAABLI010000003.1"/>
</dbReference>
<evidence type="ECO:0000256" key="3">
    <source>
        <dbReference type="ARBA" id="ARBA00004663"/>
    </source>
</evidence>
<dbReference type="InterPro" id="IPR003805">
    <property type="entry name" value="CobS"/>
</dbReference>
<evidence type="ECO:0000256" key="17">
    <source>
        <dbReference type="ARBA" id="ARBA00048623"/>
    </source>
</evidence>
<evidence type="ECO:0000256" key="7">
    <source>
        <dbReference type="ARBA" id="ARBA00022475"/>
    </source>
</evidence>
<evidence type="ECO:0000256" key="6">
    <source>
        <dbReference type="ARBA" id="ARBA00015850"/>
    </source>
</evidence>
<keyword evidence="10 19" id="KW-0812">Transmembrane</keyword>
<comment type="pathway">
    <text evidence="3 19">Cofactor biosynthesis; adenosylcobalamin biosynthesis; adenosylcobalamin from cob(II)yrinate a,c-diamide: step 7/7.</text>
</comment>
<keyword evidence="11 19" id="KW-0460">Magnesium</keyword>
<keyword evidence="12 19" id="KW-1133">Transmembrane helix</keyword>
<dbReference type="HAMAP" id="MF_00719">
    <property type="entry name" value="CobS"/>
    <property type="match status" value="1"/>
</dbReference>
<evidence type="ECO:0000256" key="14">
    <source>
        <dbReference type="ARBA" id="ARBA00025228"/>
    </source>
</evidence>
<comment type="function">
    <text evidence="14 19">Joins adenosylcobinamide-GDP and alpha-ribazole to generate adenosylcobalamin (Ado-cobalamin). Also synthesizes adenosylcobalamin 5'-phosphate from adenosylcobinamide-GDP and alpha-ribazole 5'-phosphate.</text>
</comment>